<sequence>MAHPLRLSGTIDKYNLRNRRKGARERASLLIAQAPFSYFCRD</sequence>
<evidence type="ECO:0000313" key="1">
    <source>
        <dbReference type="EMBL" id="ERJ66248.1"/>
    </source>
</evidence>
<dbReference type="Proteomes" id="UP000016630">
    <property type="component" value="Unassembled WGS sequence"/>
</dbReference>
<dbReference type="PATRIC" id="fig|1227271.3.peg.1026"/>
<reference evidence="1 2" key="1">
    <citation type="submission" date="2013-06" db="EMBL/GenBank/DDBJ databases">
        <authorList>
            <person name="Weinstock G."/>
            <person name="Sodergren E."/>
            <person name="Lobos E.A."/>
            <person name="Fulton L."/>
            <person name="Fulton R."/>
            <person name="Courtney L."/>
            <person name="Fronick C."/>
            <person name="O'Laughlin M."/>
            <person name="Godfrey J."/>
            <person name="Wilson R.M."/>
            <person name="Miner T."/>
            <person name="Farmer C."/>
            <person name="Delehaunty K."/>
            <person name="Cordes M."/>
            <person name="Minx P."/>
            <person name="Tomlinson C."/>
            <person name="Chen J."/>
            <person name="Wollam A."/>
            <person name="Pepin K.H."/>
            <person name="Bhonagiri V."/>
            <person name="Zhang X."/>
            <person name="Warren W."/>
            <person name="Mitreva M."/>
            <person name="Mardis E.R."/>
            <person name="Wilson R.K."/>
        </authorList>
    </citation>
    <scope>NUCLEOTIDE SEQUENCE [LARGE SCALE GENOMIC DNA]</scope>
    <source>
        <strain evidence="1 2">F0570</strain>
    </source>
</reference>
<comment type="caution">
    <text evidence="1">The sequence shown here is derived from an EMBL/GenBank/DDBJ whole genome shotgun (WGS) entry which is preliminary data.</text>
</comment>
<dbReference type="AlphaFoldDB" id="A0A0E2LQZ8"/>
<organism evidence="1 2">
    <name type="scientific">Porphyromonas gingivalis F0570</name>
    <dbReference type="NCBI Taxonomy" id="1227271"/>
    <lineage>
        <taxon>Bacteria</taxon>
        <taxon>Pseudomonadati</taxon>
        <taxon>Bacteroidota</taxon>
        <taxon>Bacteroidia</taxon>
        <taxon>Bacteroidales</taxon>
        <taxon>Porphyromonadaceae</taxon>
        <taxon>Porphyromonas</taxon>
    </lineage>
</organism>
<evidence type="ECO:0000313" key="2">
    <source>
        <dbReference type="Proteomes" id="UP000016630"/>
    </source>
</evidence>
<name>A0A0E2LQZ8_PORGN</name>
<proteinExistence type="predicted"/>
<dbReference type="EMBL" id="AWUW01000083">
    <property type="protein sequence ID" value="ERJ66248.1"/>
    <property type="molecule type" value="Genomic_DNA"/>
</dbReference>
<gene>
    <name evidence="1" type="ORF">HMPREF1555_01178</name>
</gene>
<dbReference type="HOGENOM" id="CLU_3255620_0_0_10"/>
<accession>A0A0E2LQZ8</accession>
<protein>
    <submittedName>
        <fullName evidence="1">Uncharacterized protein</fullName>
    </submittedName>
</protein>